<organism evidence="8 9">
    <name type="scientific">Nocardioides soli</name>
    <dbReference type="NCBI Taxonomy" id="1036020"/>
    <lineage>
        <taxon>Bacteria</taxon>
        <taxon>Bacillati</taxon>
        <taxon>Actinomycetota</taxon>
        <taxon>Actinomycetes</taxon>
        <taxon>Propionibacteriales</taxon>
        <taxon>Nocardioidaceae</taxon>
        <taxon>Nocardioides</taxon>
    </lineage>
</organism>
<dbReference type="PANTHER" id="PTHR32322">
    <property type="entry name" value="INNER MEMBRANE TRANSPORTER"/>
    <property type="match status" value="1"/>
</dbReference>
<feature type="domain" description="EamA" evidence="7">
    <location>
        <begin position="3"/>
        <end position="131"/>
    </location>
</feature>
<feature type="domain" description="EamA" evidence="7">
    <location>
        <begin position="147"/>
        <end position="274"/>
    </location>
</feature>
<dbReference type="EMBL" id="JACHWR010000001">
    <property type="protein sequence ID" value="MBB3040205.1"/>
    <property type="molecule type" value="Genomic_DNA"/>
</dbReference>
<proteinExistence type="inferred from homology"/>
<comment type="subcellular location">
    <subcellularLocation>
        <location evidence="1">Membrane</location>
        <topology evidence="1">Multi-pass membrane protein</topology>
    </subcellularLocation>
</comment>
<feature type="transmembrane region" description="Helical" evidence="6">
    <location>
        <begin position="114"/>
        <end position="131"/>
    </location>
</feature>
<evidence type="ECO:0000256" key="5">
    <source>
        <dbReference type="ARBA" id="ARBA00023136"/>
    </source>
</evidence>
<evidence type="ECO:0000256" key="2">
    <source>
        <dbReference type="ARBA" id="ARBA00007362"/>
    </source>
</evidence>
<dbReference type="SUPFAM" id="SSF103481">
    <property type="entry name" value="Multidrug resistance efflux transporter EmrE"/>
    <property type="match status" value="2"/>
</dbReference>
<dbReference type="GO" id="GO:0016020">
    <property type="term" value="C:membrane"/>
    <property type="evidence" value="ECO:0007669"/>
    <property type="project" value="UniProtKB-SubCell"/>
</dbReference>
<dbReference type="Pfam" id="PF00892">
    <property type="entry name" value="EamA"/>
    <property type="match status" value="2"/>
</dbReference>
<feature type="transmembrane region" description="Helical" evidence="6">
    <location>
        <begin position="172"/>
        <end position="193"/>
    </location>
</feature>
<reference evidence="8 9" key="1">
    <citation type="submission" date="2020-08" db="EMBL/GenBank/DDBJ databases">
        <title>Sequencing the genomes of 1000 actinobacteria strains.</title>
        <authorList>
            <person name="Klenk H.-P."/>
        </authorList>
    </citation>
    <scope>NUCLEOTIDE SEQUENCE [LARGE SCALE GENOMIC DNA]</scope>
    <source>
        <strain evidence="8 9">DSM 105498</strain>
    </source>
</reference>
<accession>A0A7W4Z087</accession>
<dbReference type="RefSeq" id="WP_183590257.1">
    <property type="nucleotide sequence ID" value="NZ_JACHWR010000001.1"/>
</dbReference>
<feature type="transmembrane region" description="Helical" evidence="6">
    <location>
        <begin position="230"/>
        <end position="252"/>
    </location>
</feature>
<feature type="transmembrane region" description="Helical" evidence="6">
    <location>
        <begin position="143"/>
        <end position="166"/>
    </location>
</feature>
<evidence type="ECO:0000313" key="9">
    <source>
        <dbReference type="Proteomes" id="UP000589626"/>
    </source>
</evidence>
<evidence type="ECO:0000256" key="3">
    <source>
        <dbReference type="ARBA" id="ARBA00022692"/>
    </source>
</evidence>
<keyword evidence="5 6" id="KW-0472">Membrane</keyword>
<dbReference type="PANTHER" id="PTHR32322:SF2">
    <property type="entry name" value="EAMA DOMAIN-CONTAINING PROTEIN"/>
    <property type="match status" value="1"/>
</dbReference>
<evidence type="ECO:0000313" key="8">
    <source>
        <dbReference type="EMBL" id="MBB3040205.1"/>
    </source>
</evidence>
<evidence type="ECO:0000256" key="6">
    <source>
        <dbReference type="SAM" id="Phobius"/>
    </source>
</evidence>
<keyword evidence="3 6" id="KW-0812">Transmembrane</keyword>
<keyword evidence="9" id="KW-1185">Reference proteome</keyword>
<comment type="caution">
    <text evidence="8">The sequence shown here is derived from an EMBL/GenBank/DDBJ whole genome shotgun (WGS) entry which is preliminary data.</text>
</comment>
<evidence type="ECO:0000256" key="1">
    <source>
        <dbReference type="ARBA" id="ARBA00004141"/>
    </source>
</evidence>
<keyword evidence="4 6" id="KW-1133">Transmembrane helix</keyword>
<evidence type="ECO:0000259" key="7">
    <source>
        <dbReference type="Pfam" id="PF00892"/>
    </source>
</evidence>
<sequence length="277" mass="27613">MTVLLSLLAAGTYGLGDFNGGLFSRRGGPWAVSLLAQLGGTVLVLAVALLDGGSPTTADLLWAALAGVGNGFGTAFLYRGLSSGRMGVVAPVSGVGAVLVPVAVGLATGERPGSLVWLGVVAALPAIWLVSREPADGPPIGPGSGLVDGVLAGLGFGALFAALAQVPEQAGWLPLAVNQFVGGVLIIVVALLLRQDWVPRNRYALGGLISGALGALATGLFQVATQQGYLTVAAVIASLYPAFTVLLAATVLREHVHRTQAVGLVLCAGAVVLVAAG</sequence>
<feature type="transmembrane region" description="Helical" evidence="6">
    <location>
        <begin position="88"/>
        <end position="108"/>
    </location>
</feature>
<dbReference type="InterPro" id="IPR000620">
    <property type="entry name" value="EamA_dom"/>
</dbReference>
<feature type="transmembrane region" description="Helical" evidence="6">
    <location>
        <begin position="259"/>
        <end position="276"/>
    </location>
</feature>
<evidence type="ECO:0000256" key="4">
    <source>
        <dbReference type="ARBA" id="ARBA00022989"/>
    </source>
</evidence>
<dbReference type="AlphaFoldDB" id="A0A7W4Z087"/>
<protein>
    <submittedName>
        <fullName evidence="8">Drug/metabolite transporter (DMT)-like permease</fullName>
    </submittedName>
</protein>
<dbReference type="InterPro" id="IPR050638">
    <property type="entry name" value="AA-Vitamin_Transporters"/>
</dbReference>
<gene>
    <name evidence="8" type="ORF">FHU40_000006</name>
</gene>
<feature type="transmembrane region" description="Helical" evidence="6">
    <location>
        <begin position="30"/>
        <end position="50"/>
    </location>
</feature>
<dbReference type="InterPro" id="IPR037185">
    <property type="entry name" value="EmrE-like"/>
</dbReference>
<name>A0A7W4Z087_9ACTN</name>
<dbReference type="Proteomes" id="UP000589626">
    <property type="component" value="Unassembled WGS sequence"/>
</dbReference>
<comment type="similarity">
    <text evidence="2">Belongs to the EamA transporter family.</text>
</comment>
<feature type="transmembrane region" description="Helical" evidence="6">
    <location>
        <begin position="205"/>
        <end position="224"/>
    </location>
</feature>